<dbReference type="Gene3D" id="3.40.630.30">
    <property type="match status" value="1"/>
</dbReference>
<dbReference type="Pfam" id="PF19045">
    <property type="entry name" value="Ligase_CoA_2"/>
    <property type="match status" value="1"/>
</dbReference>
<dbReference type="Pfam" id="PF13380">
    <property type="entry name" value="CoA_binding_2"/>
    <property type="match status" value="1"/>
</dbReference>
<dbReference type="InterPro" id="IPR000182">
    <property type="entry name" value="GNAT_dom"/>
</dbReference>
<sequence length="878" mass="91771">MTASDLTQLHHPTSVAVIGASRRAGSVGHEVLANIVASGFAGPVYAVNPHPIALDGAIWIDAVPNLPQPPDLAIIACPAAHVVNAVEQLGRLGVRLAVVVSNGFSEVADRAALQRAARQSRVRLIGPNSLGVVIPGAKLNASFAPYGARAGKLAFLSQSGALITAMLDWAAARAVGFSGIVSMGDMADTDLADLIDFYAADPGTDAILIYVEGVSDARRFMSAARAATLLKPVIAIKAGRSPAAAQAALSHTGAMAGSCDVHAAAFRRAGVVMVDTLTDLLAAAQVLSRYKPGAGNRAAIVTNGGGAGVLAADALPAVGATLATLAPATVTQLDQVLPAGWSHDNPVDVVGDAHADRFGTAIAAALADPNVDVVLALHCPTAVETGAAMAAATIEAAARSGKPVLACWLGPHNAAQVRRSFEAAHLALFDSIDEVVRGLGYLHRAAEGHTAALRAPPRLSIPEHDRELALATISEARREKRFLLSDAEGRAILSAYGIPTVAARAARNVEEVAAACEGMVPPLVLKIVSPDLAHKSDAGGVVTDLPDAAAVAGAARLMQDGIARVHPGVHIAGFEIEPMVRETNGLELLVGVADDAIFGPVLTVGAGGKAVEVLHDRALELPPLDDDLARSMIARTRISALLAGYRDVPPSAVDGVVRVLEAVSTMVSDLPDIVELDINPLLVGRDKVIALDARVRIAAEPRSSRMAIRPMPVEWSADLTTRSGVLLHIRPVRPDDEALLAEFFQRVSPEDLRFRFLTGLREVGRDRLVAMTQIDYARTMHFLAFNEGRLIASAVLACNPRHTHAEVALSVDAGFKEQGVSWTLMQHVIAYARAEGIDTIDSIESADNRTALALEHEMGFETVAAEGAERVVRRSIEA</sequence>
<comment type="caution">
    <text evidence="6">The sequence shown here is derived from an EMBL/GenBank/DDBJ whole genome shotgun (WGS) entry which is preliminary data.</text>
</comment>
<dbReference type="Gene3D" id="3.30.470.20">
    <property type="entry name" value="ATP-grasp fold, B domain"/>
    <property type="match status" value="1"/>
</dbReference>
<evidence type="ECO:0000313" key="7">
    <source>
        <dbReference type="Proteomes" id="UP001165565"/>
    </source>
</evidence>
<evidence type="ECO:0000256" key="4">
    <source>
        <dbReference type="ARBA" id="ARBA00022840"/>
    </source>
</evidence>
<evidence type="ECO:0000313" key="6">
    <source>
        <dbReference type="EMBL" id="MCW6535989.1"/>
    </source>
</evidence>
<dbReference type="InterPro" id="IPR043938">
    <property type="entry name" value="Ligase_CoA_dom"/>
</dbReference>
<evidence type="ECO:0000259" key="5">
    <source>
        <dbReference type="PROSITE" id="PS51186"/>
    </source>
</evidence>
<keyword evidence="2 6" id="KW-0436">Ligase</keyword>
<dbReference type="PROSITE" id="PS51186">
    <property type="entry name" value="GNAT"/>
    <property type="match status" value="1"/>
</dbReference>
<dbReference type="Pfam" id="PF13607">
    <property type="entry name" value="Succ_CoA_lig"/>
    <property type="match status" value="1"/>
</dbReference>
<feature type="domain" description="N-acetyltransferase" evidence="5">
    <location>
        <begin position="727"/>
        <end position="877"/>
    </location>
</feature>
<gene>
    <name evidence="6" type="ORF">NEE01_14495</name>
</gene>
<name>A0AA41ZFL4_9SPHN</name>
<dbReference type="SUPFAM" id="SSF52210">
    <property type="entry name" value="Succinyl-CoA synthetase domains"/>
    <property type="match status" value="2"/>
</dbReference>
<dbReference type="SUPFAM" id="SSF51735">
    <property type="entry name" value="NAD(P)-binding Rossmann-fold domains"/>
    <property type="match status" value="1"/>
</dbReference>
<dbReference type="SUPFAM" id="SSF55729">
    <property type="entry name" value="Acyl-CoA N-acyltransferases (Nat)"/>
    <property type="match status" value="1"/>
</dbReference>
<dbReference type="Gene3D" id="3.30.1490.20">
    <property type="entry name" value="ATP-grasp fold, A domain"/>
    <property type="match status" value="1"/>
</dbReference>
<dbReference type="PANTHER" id="PTHR43334">
    <property type="entry name" value="ACETATE--COA LIGASE [ADP-FORMING]"/>
    <property type="match status" value="1"/>
</dbReference>
<dbReference type="GO" id="GO:0005524">
    <property type="term" value="F:ATP binding"/>
    <property type="evidence" value="ECO:0007669"/>
    <property type="project" value="UniProtKB-KW"/>
</dbReference>
<dbReference type="InterPro" id="IPR036291">
    <property type="entry name" value="NAD(P)-bd_dom_sf"/>
</dbReference>
<dbReference type="InterPro" id="IPR016181">
    <property type="entry name" value="Acyl_CoA_acyltransferase"/>
</dbReference>
<keyword evidence="4" id="KW-0067">ATP-binding</keyword>
<dbReference type="GO" id="GO:0006099">
    <property type="term" value="P:tricarboxylic acid cycle"/>
    <property type="evidence" value="ECO:0007669"/>
    <property type="project" value="UniProtKB-KW"/>
</dbReference>
<dbReference type="RefSeq" id="WP_265269418.1">
    <property type="nucleotide sequence ID" value="NZ_JANFAV010000010.1"/>
</dbReference>
<dbReference type="Pfam" id="PF13549">
    <property type="entry name" value="ATP-grasp_5"/>
    <property type="match status" value="1"/>
</dbReference>
<evidence type="ECO:0000256" key="2">
    <source>
        <dbReference type="ARBA" id="ARBA00022598"/>
    </source>
</evidence>
<dbReference type="SUPFAM" id="SSF56059">
    <property type="entry name" value="Glutathione synthetase ATP-binding domain-like"/>
    <property type="match status" value="1"/>
</dbReference>
<keyword evidence="1" id="KW-0816">Tricarboxylic acid cycle</keyword>
<dbReference type="GO" id="GO:0016747">
    <property type="term" value="F:acyltransferase activity, transferring groups other than amino-acyl groups"/>
    <property type="evidence" value="ECO:0007669"/>
    <property type="project" value="InterPro"/>
</dbReference>
<dbReference type="InterPro" id="IPR013815">
    <property type="entry name" value="ATP_grasp_subdomain_1"/>
</dbReference>
<dbReference type="CDD" id="cd04301">
    <property type="entry name" value="NAT_SF"/>
    <property type="match status" value="1"/>
</dbReference>
<dbReference type="InterPro" id="IPR016102">
    <property type="entry name" value="Succinyl-CoA_synth-like"/>
</dbReference>
<dbReference type="Proteomes" id="UP001165565">
    <property type="component" value="Unassembled WGS sequence"/>
</dbReference>
<proteinExistence type="predicted"/>
<keyword evidence="3" id="KW-0547">Nucleotide-binding</keyword>
<dbReference type="AlphaFoldDB" id="A0AA41ZFL4"/>
<dbReference type="Gene3D" id="3.40.50.261">
    <property type="entry name" value="Succinyl-CoA synthetase domains"/>
    <property type="match status" value="2"/>
</dbReference>
<dbReference type="GO" id="GO:0043758">
    <property type="term" value="F:acetate-CoA ligase (ADP-forming) activity"/>
    <property type="evidence" value="ECO:0007669"/>
    <property type="project" value="InterPro"/>
</dbReference>
<dbReference type="InterPro" id="IPR032875">
    <property type="entry name" value="Succ_CoA_lig_flav_dom"/>
</dbReference>
<dbReference type="PANTHER" id="PTHR43334:SF1">
    <property type="entry name" value="3-HYDROXYPROPIONATE--COA LIGASE [ADP-FORMING]"/>
    <property type="match status" value="1"/>
</dbReference>
<reference evidence="6" key="1">
    <citation type="submission" date="2022-06" db="EMBL/GenBank/DDBJ databases">
        <title>Sphingomonas sp. nov. isolated from rhizosphere soil of tomato.</title>
        <authorList>
            <person name="Dong H."/>
            <person name="Gao R."/>
        </authorList>
    </citation>
    <scope>NUCLEOTIDE SEQUENCE</scope>
    <source>
        <strain evidence="6">MMSM24</strain>
    </source>
</reference>
<dbReference type="Gene3D" id="3.40.50.720">
    <property type="entry name" value="NAD(P)-binding Rossmann-like Domain"/>
    <property type="match status" value="1"/>
</dbReference>
<protein>
    <submittedName>
        <fullName evidence="6">Bifunctional acetate--CoA ligase family protein/GNAT family N-acetyltransferase</fullName>
    </submittedName>
</protein>
<dbReference type="EMBL" id="JANFAV010000010">
    <property type="protein sequence ID" value="MCW6535989.1"/>
    <property type="molecule type" value="Genomic_DNA"/>
</dbReference>
<dbReference type="InterPro" id="IPR051538">
    <property type="entry name" value="Acyl-CoA_Synth/Transferase"/>
</dbReference>
<evidence type="ECO:0000256" key="3">
    <source>
        <dbReference type="ARBA" id="ARBA00022741"/>
    </source>
</evidence>
<accession>A0AA41ZFL4</accession>
<keyword evidence="7" id="KW-1185">Reference proteome</keyword>
<evidence type="ECO:0000256" key="1">
    <source>
        <dbReference type="ARBA" id="ARBA00022532"/>
    </source>
</evidence>
<dbReference type="SMART" id="SM00881">
    <property type="entry name" value="CoA_binding"/>
    <property type="match status" value="1"/>
</dbReference>
<dbReference type="Pfam" id="PF00583">
    <property type="entry name" value="Acetyltransf_1"/>
    <property type="match status" value="1"/>
</dbReference>
<organism evidence="6 7">
    <name type="scientific">Sphingomonas lycopersici</name>
    <dbReference type="NCBI Taxonomy" id="2951807"/>
    <lineage>
        <taxon>Bacteria</taxon>
        <taxon>Pseudomonadati</taxon>
        <taxon>Pseudomonadota</taxon>
        <taxon>Alphaproteobacteria</taxon>
        <taxon>Sphingomonadales</taxon>
        <taxon>Sphingomonadaceae</taxon>
        <taxon>Sphingomonas</taxon>
    </lineage>
</organism>
<dbReference type="InterPro" id="IPR003781">
    <property type="entry name" value="CoA-bd"/>
</dbReference>